<dbReference type="GO" id="GO:0006171">
    <property type="term" value="P:cAMP biosynthetic process"/>
    <property type="evidence" value="ECO:0007669"/>
    <property type="project" value="InterPro"/>
</dbReference>
<gene>
    <name evidence="3" type="ORF">DFE_2265</name>
</gene>
<evidence type="ECO:0000313" key="4">
    <source>
        <dbReference type="Proteomes" id="UP000269883"/>
    </source>
</evidence>
<dbReference type="Pfam" id="PF01295">
    <property type="entry name" value="Adenylate_cycl"/>
    <property type="match status" value="1"/>
</dbReference>
<dbReference type="EMBL" id="AP017378">
    <property type="protein sequence ID" value="BBD08991.1"/>
    <property type="molecule type" value="Genomic_DNA"/>
</dbReference>
<protein>
    <submittedName>
        <fullName evidence="3">Putative adenylate cyclase</fullName>
    </submittedName>
</protein>
<dbReference type="Pfam" id="PF13599">
    <property type="entry name" value="Pentapeptide_4"/>
    <property type="match status" value="1"/>
</dbReference>
<feature type="domain" description="Adenylate cyclase class-I N-terminal" evidence="2">
    <location>
        <begin position="660"/>
        <end position="858"/>
    </location>
</feature>
<dbReference type="InterPro" id="IPR001646">
    <property type="entry name" value="5peptide_repeat"/>
</dbReference>
<dbReference type="SUPFAM" id="SSF141571">
    <property type="entry name" value="Pentapeptide repeat-like"/>
    <property type="match status" value="1"/>
</dbReference>
<name>A0A2Z6B0F9_9BACT</name>
<keyword evidence="4" id="KW-1185">Reference proteome</keyword>
<proteinExistence type="predicted"/>
<evidence type="ECO:0000256" key="1">
    <source>
        <dbReference type="SAM" id="MobiDB-lite"/>
    </source>
</evidence>
<dbReference type="InterPro" id="IPR024685">
    <property type="entry name" value="Adenylate_cyclase_1_N"/>
</dbReference>
<dbReference type="Gene3D" id="2.160.20.80">
    <property type="entry name" value="E3 ubiquitin-protein ligase SopA"/>
    <property type="match status" value="1"/>
</dbReference>
<evidence type="ECO:0000259" key="2">
    <source>
        <dbReference type="Pfam" id="PF12633"/>
    </source>
</evidence>
<dbReference type="KEGG" id="dfl:DFE_2265"/>
<reference evidence="3 4" key="1">
    <citation type="journal article" date="2018" name="Sci. Adv.">
        <title>Multi-heme cytochromes provide a pathway for survival in energy-limited environments.</title>
        <authorList>
            <person name="Deng X."/>
            <person name="Dohmae N."/>
            <person name="Nealson K.H."/>
            <person name="Hashimoto K."/>
            <person name="Okamoto A."/>
        </authorList>
    </citation>
    <scope>NUCLEOTIDE SEQUENCE [LARGE SCALE GENOMIC DNA]</scope>
    <source>
        <strain evidence="3 4">IS5</strain>
    </source>
</reference>
<organism evidence="3 4">
    <name type="scientific">Desulfovibrio ferrophilus</name>
    <dbReference type="NCBI Taxonomy" id="241368"/>
    <lineage>
        <taxon>Bacteria</taxon>
        <taxon>Pseudomonadati</taxon>
        <taxon>Thermodesulfobacteriota</taxon>
        <taxon>Desulfovibrionia</taxon>
        <taxon>Desulfovibrionales</taxon>
        <taxon>Desulfovibrionaceae</taxon>
        <taxon>Desulfovibrio</taxon>
    </lineage>
</organism>
<feature type="region of interest" description="Disordered" evidence="1">
    <location>
        <begin position="367"/>
        <end position="388"/>
    </location>
</feature>
<dbReference type="RefSeq" id="WP_126379587.1">
    <property type="nucleotide sequence ID" value="NZ_AP017378.1"/>
</dbReference>
<sequence>MVKPSSVSPLAQVLDQLWRAMHLPTDAFEVVGNIVDQALSFQQELDDSDPESARLTSRLSYLMAELASSSGDNAIIRKLLQELVEQGALGELLCASFIGSNKITGEKLRIALQALPANRLLAVTNRFLSAPRAAQPKEQAWATETVHELQSDDPEEALLFLDRLAQSGERPAFAVQREMLHGRFGFWLQELLRLDLDQEQARYMADTASRLDWAPLTGNILRLLKYAGPDDLPAIFDMVEPSWSDPGGRTAKAALLFLKHKEPQVRLAAARVLVRLGSPKASKVLAMIYAATPEARSGVLGVALMLGAQDFARFAKALPAKARPEVLGALLSCLARLDPVWLRNALKGIDGSIATAVAGLVKGRKRAVHKPRFKPQKPAPYRKAPDQPKSLLGKVKKMMGGESEAGPSAGQVFVGNLAPGAKIKSKIIKDVECPGKDLSKMAFQGCALGAMDLRQSKLAGTRFVKCRLNGVDLSAARFKNTVFEECDFAGCLFSGSSLDGVRLVRCSLTRTHFDGVLTSGLELMSCRFDESSFWGAHLEGATVRSCLFGRIDFSYAALVDADFDGVEFTDCVFRHLYASSSRVMNAAAWGCVFQACALPGVHGDEPGLLLEVERSAQALVAGVADREQPTAVSGKLAKAEGQTAMLSLVQNWLHERDLARNRRLALAANRRRLDWCAGKLGLEASKVLGMLPGLVQAGAIRDGDTSIPAPACIIQGWTPTYTALKNLEEYFGGIYPAPSPDEKPAPAILVEAFYSIGSVGTIAQTRNSDIDMWVCFDETRVEPDKVTGFKEKLEAIERWADREYGLELHFFVMDMGKVRENNFGFSDKESAGSSQALLLKEEFYRTAVLLGGKKLAWWLLPPDASDAAYAKGLERIASAASLPPDDVVDLGAMSRIPRDEFFGASLWQIVKALKSPFKSIMKFALLDKYIAGGNADTLLCNRLNRNIQAGRYDFWSVDPYGVMFSEVEAHYRNTANKDARELMQMAFEQKTGFSSQGRTTGRQAEMCGTSWLEYFYPYCADERSGLPKQGKPGEKGTRTFADLHELGQMVARYMFGTYEQIRKGVDDLDTEARITDQDLTKLGRKIFGHFDKKPGKIMHIPFVDSPKRLFESLEIVCEGQPGTPRIWLAKGEPAGVKSRKAPFEELHKDRSPVALLAWLVANHLYEVGEQFRGTNLQAPISTPDVRRLLDDLAEFFAPKQIFEPEIEETLRDEEVIHALVVVNFMTDREIREIRDVVLLYATNWGEVFCVTEPKGLDFLEKNVSTFIQANTKARIAPSLECRVHIPHKSLAPRPPAI</sequence>
<dbReference type="GO" id="GO:0004016">
    <property type="term" value="F:adenylate cyclase activity"/>
    <property type="evidence" value="ECO:0007669"/>
    <property type="project" value="InterPro"/>
</dbReference>
<dbReference type="Pfam" id="PF12633">
    <property type="entry name" value="Adenyl_cycl_N"/>
    <property type="match status" value="1"/>
</dbReference>
<dbReference type="InterPro" id="IPR000274">
    <property type="entry name" value="Adenylate_cyclase_1"/>
</dbReference>
<dbReference type="PANTHER" id="PTHR38760">
    <property type="entry name" value="ADENYLATE CYCLASE"/>
    <property type="match status" value="1"/>
</dbReference>
<dbReference type="OrthoDB" id="5436892at2"/>
<dbReference type="PANTHER" id="PTHR38760:SF1">
    <property type="entry name" value="ADENYLATE CYCLASE"/>
    <property type="match status" value="1"/>
</dbReference>
<accession>A0A2Z6B0F9</accession>
<evidence type="ECO:0000313" key="3">
    <source>
        <dbReference type="EMBL" id="BBD08991.1"/>
    </source>
</evidence>
<dbReference type="Proteomes" id="UP000269883">
    <property type="component" value="Chromosome"/>
</dbReference>